<organism evidence="3 4">
    <name type="scientific">Streptomyces typhae</name>
    <dbReference type="NCBI Taxonomy" id="2681492"/>
    <lineage>
        <taxon>Bacteria</taxon>
        <taxon>Bacillati</taxon>
        <taxon>Actinomycetota</taxon>
        <taxon>Actinomycetes</taxon>
        <taxon>Kitasatosporales</taxon>
        <taxon>Streptomycetaceae</taxon>
        <taxon>Streptomyces</taxon>
    </lineage>
</organism>
<gene>
    <name evidence="3" type="ORF">GPA10_01010</name>
</gene>
<dbReference type="Proteomes" id="UP000483802">
    <property type="component" value="Unassembled WGS sequence"/>
</dbReference>
<name>A0A6L6WN65_9ACTN</name>
<evidence type="ECO:0000256" key="2">
    <source>
        <dbReference type="ARBA" id="ARBA00023125"/>
    </source>
</evidence>
<dbReference type="PANTHER" id="PTHR43140:SF1">
    <property type="entry name" value="TYPE I RESTRICTION ENZYME ECOKI SPECIFICITY SUBUNIT"/>
    <property type="match status" value="1"/>
</dbReference>
<comment type="caution">
    <text evidence="3">The sequence shown here is derived from an EMBL/GenBank/DDBJ whole genome shotgun (WGS) entry which is preliminary data.</text>
</comment>
<dbReference type="GO" id="GO:0003677">
    <property type="term" value="F:DNA binding"/>
    <property type="evidence" value="ECO:0007669"/>
    <property type="project" value="UniProtKB-KW"/>
</dbReference>
<dbReference type="EMBL" id="WPNZ01000001">
    <property type="protein sequence ID" value="MVO83370.1"/>
    <property type="molecule type" value="Genomic_DNA"/>
</dbReference>
<dbReference type="Gene3D" id="3.90.220.20">
    <property type="entry name" value="DNA methylase specificity domains"/>
    <property type="match status" value="2"/>
</dbReference>
<dbReference type="InterPro" id="IPR051212">
    <property type="entry name" value="Type-I_RE_S_subunit"/>
</dbReference>
<keyword evidence="2" id="KW-0238">DNA-binding</keyword>
<evidence type="ECO:0000313" key="4">
    <source>
        <dbReference type="Proteomes" id="UP000483802"/>
    </source>
</evidence>
<keyword evidence="4" id="KW-1185">Reference proteome</keyword>
<accession>A0A6L6WN65</accession>
<protein>
    <recommendedName>
        <fullName evidence="5">Type I restriction enzyme, S subunit</fullName>
    </recommendedName>
</protein>
<dbReference type="SUPFAM" id="SSF116734">
    <property type="entry name" value="DNA methylase specificity domain"/>
    <property type="match status" value="2"/>
</dbReference>
<reference evidence="3 4" key="1">
    <citation type="submission" date="2019-11" db="EMBL/GenBank/DDBJ databases">
        <title>Streptomyces typhae sp. nov., a novel endophytic actinomycete isolated from the root of cattail pollen (Typha angustifolia L.).</title>
        <authorList>
            <person name="Peng C."/>
        </authorList>
    </citation>
    <scope>NUCLEOTIDE SEQUENCE [LARGE SCALE GENOMIC DNA]</scope>
    <source>
        <strain evidence="4">p1417</strain>
    </source>
</reference>
<dbReference type="RefSeq" id="WP_157163830.1">
    <property type="nucleotide sequence ID" value="NZ_WPNZ01000001.1"/>
</dbReference>
<keyword evidence="1" id="KW-0680">Restriction system</keyword>
<evidence type="ECO:0000256" key="1">
    <source>
        <dbReference type="ARBA" id="ARBA00022747"/>
    </source>
</evidence>
<evidence type="ECO:0000313" key="3">
    <source>
        <dbReference type="EMBL" id="MVO83370.1"/>
    </source>
</evidence>
<dbReference type="InterPro" id="IPR044946">
    <property type="entry name" value="Restrct_endonuc_typeI_TRD_sf"/>
</dbReference>
<sequence>MTRQMRETGIPWFRSIPAEWDAVALGRLTTPVKRTNISDAPLLSLYLGEGIVPYKADRIVHATSEDTSAYQLVLPGDLVLNNQQAWRGSVAISQLRGIISPAYIVCQVSRRLERRFGRYLFASYAARFPYVISSRGVGDIQRNLSWQLLKAQEFPLPPTEEQLAIADHLDRETARIDTLIEEQKRLVELLRERREAESEAVLGAPSEARQTTVKRALQPLSRPPVAGLGVVTAYRDGVVTLRSNRREEGYTFSNSESGYQEIRPGDLVFHALDGFAGAVGVSDSRGNATPVYHVCEAIAGDDLAYIAHLLRYLGRSGFLATQAPNVRERSVDFRNWSTFGRLPLALPPVAEQQRIAAHLDEQTSKVDVLIAESEQFIELARERRLALISAAVTGQIDVREAA</sequence>
<proteinExistence type="predicted"/>
<dbReference type="AlphaFoldDB" id="A0A6L6WN65"/>
<evidence type="ECO:0008006" key="5">
    <source>
        <dbReference type="Google" id="ProtNLM"/>
    </source>
</evidence>
<dbReference type="PANTHER" id="PTHR43140">
    <property type="entry name" value="TYPE-1 RESTRICTION ENZYME ECOKI SPECIFICITY PROTEIN"/>
    <property type="match status" value="1"/>
</dbReference>
<dbReference type="GO" id="GO:0009307">
    <property type="term" value="P:DNA restriction-modification system"/>
    <property type="evidence" value="ECO:0007669"/>
    <property type="project" value="UniProtKB-KW"/>
</dbReference>